<dbReference type="Pfam" id="PF02706">
    <property type="entry name" value="Wzz"/>
    <property type="match status" value="1"/>
</dbReference>
<evidence type="ECO:0000256" key="5">
    <source>
        <dbReference type="ARBA" id="ARBA00023136"/>
    </source>
</evidence>
<dbReference type="OrthoDB" id="8939189at2"/>
<evidence type="ECO:0000256" key="6">
    <source>
        <dbReference type="SAM" id="Phobius"/>
    </source>
</evidence>
<feature type="domain" description="Polysaccharide chain length determinant N-terminal" evidence="7">
    <location>
        <begin position="16"/>
        <end position="68"/>
    </location>
</feature>
<gene>
    <name evidence="8" type="ORF">PNO31109_01328</name>
</gene>
<reference evidence="8 9" key="1">
    <citation type="submission" date="2019-08" db="EMBL/GenBank/DDBJ databases">
        <authorList>
            <person name="Peeters C."/>
        </authorList>
    </citation>
    <scope>NUCLEOTIDE SEQUENCE [LARGE SCALE GENOMIC DNA]</scope>
    <source>
        <strain evidence="8 9">LMG 31109</strain>
    </source>
</reference>
<dbReference type="GO" id="GO:0005886">
    <property type="term" value="C:plasma membrane"/>
    <property type="evidence" value="ECO:0007669"/>
    <property type="project" value="UniProtKB-SubCell"/>
</dbReference>
<evidence type="ECO:0000256" key="3">
    <source>
        <dbReference type="ARBA" id="ARBA00022692"/>
    </source>
</evidence>
<evidence type="ECO:0000256" key="2">
    <source>
        <dbReference type="ARBA" id="ARBA00022475"/>
    </source>
</evidence>
<keyword evidence="4 6" id="KW-1133">Transmembrane helix</keyword>
<dbReference type="PANTHER" id="PTHR32309:SF31">
    <property type="entry name" value="CAPSULAR EXOPOLYSACCHARIDE FAMILY"/>
    <property type="match status" value="1"/>
</dbReference>
<name>A0A5E4TCJ6_9BURK</name>
<evidence type="ECO:0000313" key="9">
    <source>
        <dbReference type="Proteomes" id="UP000367825"/>
    </source>
</evidence>
<evidence type="ECO:0000256" key="1">
    <source>
        <dbReference type="ARBA" id="ARBA00004651"/>
    </source>
</evidence>
<dbReference type="Proteomes" id="UP000367825">
    <property type="component" value="Unassembled WGS sequence"/>
</dbReference>
<keyword evidence="3 6" id="KW-0812">Transmembrane</keyword>
<keyword evidence="9" id="KW-1185">Reference proteome</keyword>
<keyword evidence="2" id="KW-1003">Cell membrane</keyword>
<sequence length="287" mass="30857">MTSEKSPDAVQMDAYEVSLADILAFLQRHLKIIISLAVLGAVLGVAITFALQKQWEGKVTLQVGRAAGSPVVGPDGPLIESLQQTVGRIQLNAFRDKVAAEVLPPLRGNVDELRKSVVWKALKARTVQGTAYFEITARGTSPEQAEQALNAASHLSQVEHAAILERARALPKQQLSVIDAAIEANTQAQQALSKALANSKNSDSVMALSALQSSRTERASLNESRFRAAQMLAPDQSYNTRIISDVQVEQTPAFPRKSFFGAGGLILGALLGVLVGFRHTRSANARR</sequence>
<feature type="transmembrane region" description="Helical" evidence="6">
    <location>
        <begin position="259"/>
        <end position="277"/>
    </location>
</feature>
<dbReference type="InterPro" id="IPR050445">
    <property type="entry name" value="Bact_polysacc_biosynth/exp"/>
</dbReference>
<evidence type="ECO:0000313" key="8">
    <source>
        <dbReference type="EMBL" id="VVD85497.1"/>
    </source>
</evidence>
<dbReference type="AlphaFoldDB" id="A0A5E4TCJ6"/>
<protein>
    <recommendedName>
        <fullName evidence="7">Polysaccharide chain length determinant N-terminal domain-containing protein</fullName>
    </recommendedName>
</protein>
<dbReference type="EMBL" id="CABPSC010000003">
    <property type="protein sequence ID" value="VVD85497.1"/>
    <property type="molecule type" value="Genomic_DNA"/>
</dbReference>
<feature type="transmembrane region" description="Helical" evidence="6">
    <location>
        <begin position="32"/>
        <end position="51"/>
    </location>
</feature>
<comment type="subcellular location">
    <subcellularLocation>
        <location evidence="1">Cell membrane</location>
        <topology evidence="1">Multi-pass membrane protein</topology>
    </subcellularLocation>
</comment>
<keyword evidence="5 6" id="KW-0472">Membrane</keyword>
<accession>A0A5E4TCJ6</accession>
<proteinExistence type="predicted"/>
<dbReference type="InterPro" id="IPR003856">
    <property type="entry name" value="LPS_length_determ_N"/>
</dbReference>
<evidence type="ECO:0000256" key="4">
    <source>
        <dbReference type="ARBA" id="ARBA00022989"/>
    </source>
</evidence>
<evidence type="ECO:0000259" key="7">
    <source>
        <dbReference type="Pfam" id="PF02706"/>
    </source>
</evidence>
<organism evidence="8 9">
    <name type="scientific">Pandoraea nosoerga</name>
    <dbReference type="NCBI Taxonomy" id="2508296"/>
    <lineage>
        <taxon>Bacteria</taxon>
        <taxon>Pseudomonadati</taxon>
        <taxon>Pseudomonadota</taxon>
        <taxon>Betaproteobacteria</taxon>
        <taxon>Burkholderiales</taxon>
        <taxon>Burkholderiaceae</taxon>
        <taxon>Pandoraea</taxon>
    </lineage>
</organism>
<dbReference type="PANTHER" id="PTHR32309">
    <property type="entry name" value="TYROSINE-PROTEIN KINASE"/>
    <property type="match status" value="1"/>
</dbReference>